<comment type="similarity">
    <text evidence="2">Belongs to the peptidase C59 family.</text>
</comment>
<comment type="catalytic activity">
    <reaction evidence="8">
        <text>cholate + taurine = taurocholate + H2O</text>
        <dbReference type="Rhea" id="RHEA:47108"/>
        <dbReference type="ChEBI" id="CHEBI:15377"/>
        <dbReference type="ChEBI" id="CHEBI:29747"/>
        <dbReference type="ChEBI" id="CHEBI:36257"/>
        <dbReference type="ChEBI" id="CHEBI:507393"/>
    </reaction>
    <physiologicalReaction direction="right-to-left" evidence="8">
        <dbReference type="Rhea" id="RHEA:47110"/>
    </physiologicalReaction>
</comment>
<dbReference type="InterPro" id="IPR047711">
    <property type="entry name" value="CBAH"/>
</dbReference>
<organism evidence="11 12">
    <name type="scientific">Candidatus Paralactobacillus gallistercoris</name>
    <dbReference type="NCBI Taxonomy" id="2838724"/>
    <lineage>
        <taxon>Bacteria</taxon>
        <taxon>Bacillati</taxon>
        <taxon>Bacillota</taxon>
        <taxon>Bacilli</taxon>
        <taxon>Lactobacillales</taxon>
        <taxon>Lactobacillaceae</taxon>
        <taxon>Lactobacillus</taxon>
    </lineage>
</organism>
<dbReference type="GO" id="GO:0045302">
    <property type="term" value="F:choloylglycine hydrolase activity"/>
    <property type="evidence" value="ECO:0007669"/>
    <property type="project" value="UniProtKB-EC"/>
</dbReference>
<dbReference type="GO" id="GO:0006629">
    <property type="term" value="P:lipid metabolic process"/>
    <property type="evidence" value="ECO:0007669"/>
    <property type="project" value="UniProtKB-KW"/>
</dbReference>
<evidence type="ECO:0000256" key="4">
    <source>
        <dbReference type="ARBA" id="ARBA00023098"/>
    </source>
</evidence>
<dbReference type="EMBL" id="JAHLFS010000064">
    <property type="protein sequence ID" value="MBU3852160.1"/>
    <property type="molecule type" value="Genomic_DNA"/>
</dbReference>
<gene>
    <name evidence="11" type="primary">bsh</name>
    <name evidence="11" type="ORF">H9901_05625</name>
</gene>
<evidence type="ECO:0000256" key="6">
    <source>
        <dbReference type="ARBA" id="ARBA00044804"/>
    </source>
</evidence>
<dbReference type="Gene3D" id="3.60.60.10">
    <property type="entry name" value="Penicillin V Acylase, Chain A"/>
    <property type="match status" value="1"/>
</dbReference>
<evidence type="ECO:0000256" key="7">
    <source>
        <dbReference type="ARBA" id="ARBA00044806"/>
    </source>
</evidence>
<dbReference type="PANTHER" id="PTHR35527:SF2">
    <property type="entry name" value="HYDROLASE"/>
    <property type="match status" value="1"/>
</dbReference>
<name>A0A948TK08_9LACO</name>
<reference evidence="11" key="2">
    <citation type="submission" date="2021-04" db="EMBL/GenBank/DDBJ databases">
        <authorList>
            <person name="Gilroy R."/>
        </authorList>
    </citation>
    <scope>NUCLEOTIDE SEQUENCE</scope>
    <source>
        <strain evidence="11">F6-6636</strain>
    </source>
</reference>
<evidence type="ECO:0000313" key="12">
    <source>
        <dbReference type="Proteomes" id="UP000777303"/>
    </source>
</evidence>
<dbReference type="NCBIfam" id="NF038245">
    <property type="entry name" value="bile_salt_hydro"/>
    <property type="match status" value="1"/>
</dbReference>
<dbReference type="Pfam" id="PF02275">
    <property type="entry name" value="CBAH"/>
    <property type="match status" value="1"/>
</dbReference>
<feature type="domain" description="Choloylglycine hydrolase/NAAA C-terminal" evidence="10">
    <location>
        <begin position="2"/>
        <end position="315"/>
    </location>
</feature>
<evidence type="ECO:0000313" key="11">
    <source>
        <dbReference type="EMBL" id="MBU3852160.1"/>
    </source>
</evidence>
<comment type="pathway">
    <text evidence="1">Lipid metabolism; bile acid biosynthesis.</text>
</comment>
<evidence type="ECO:0000256" key="2">
    <source>
        <dbReference type="ARBA" id="ARBA00006625"/>
    </source>
</evidence>
<sequence>MCTGLRFTDTDGNLFFGRNLDVESSYGEKVLVTPRNYPLPYKFLEDGKTTKAIIGMGIMAGDYPMYFDACNENGLGIAGLNFPRFAYFPKETVAGKKNMTPYEFMLWVMEEFDTVAEAKQGLQELSLIDSPFSPQMPVAPLHWIISDKEGALVVEATKEHGVQVYDNPVGVLTNNPDFPWHMMNLNNYVGLNPNDAKATMWSKQEVKGLGVGTGSLGLPGDSIPASRFVKVAYLNANYPTVKTEAENVAKFFNILKAVAMVDGSVVNEAGKREFTVYTACYSANTKTYYYNRYNDFEMKKVQMNDENMNADKVTIY</sequence>
<protein>
    <recommendedName>
        <fullName evidence="5">choloylglycine hydrolase</fullName>
        <ecNumber evidence="5">3.5.1.24</ecNumber>
    </recommendedName>
    <alternativeName>
        <fullName evidence="6">Bile salt hydrolase</fullName>
    </alternativeName>
    <alternativeName>
        <fullName evidence="7">Choloylglycine hydrolase</fullName>
    </alternativeName>
</protein>
<accession>A0A948TK08</accession>
<evidence type="ECO:0000256" key="8">
    <source>
        <dbReference type="ARBA" id="ARBA00047285"/>
    </source>
</evidence>
<keyword evidence="4" id="KW-0443">Lipid metabolism</keyword>
<evidence type="ECO:0000256" key="3">
    <source>
        <dbReference type="ARBA" id="ARBA00022801"/>
    </source>
</evidence>
<dbReference type="CDD" id="cd00542">
    <property type="entry name" value="Ntn_PVA"/>
    <property type="match status" value="1"/>
</dbReference>
<comment type="caution">
    <text evidence="11">The sequence shown here is derived from an EMBL/GenBank/DDBJ whole genome shotgun (WGS) entry which is preliminary data.</text>
</comment>
<dbReference type="PANTHER" id="PTHR35527">
    <property type="entry name" value="CHOLOYLGLYCINE HYDROLASE"/>
    <property type="match status" value="1"/>
</dbReference>
<dbReference type="Proteomes" id="UP000777303">
    <property type="component" value="Unassembled WGS sequence"/>
</dbReference>
<evidence type="ECO:0000256" key="9">
    <source>
        <dbReference type="ARBA" id="ARBA00048897"/>
    </source>
</evidence>
<dbReference type="EC" id="3.5.1.24" evidence="5"/>
<comment type="catalytic activity">
    <reaction evidence="9">
        <text>taurodeoxycholate + H2O = deoxycholate + taurine</text>
        <dbReference type="Rhea" id="RHEA:47556"/>
        <dbReference type="ChEBI" id="CHEBI:15377"/>
        <dbReference type="ChEBI" id="CHEBI:23614"/>
        <dbReference type="ChEBI" id="CHEBI:36261"/>
        <dbReference type="ChEBI" id="CHEBI:507393"/>
    </reaction>
    <physiologicalReaction direction="left-to-right" evidence="9">
        <dbReference type="Rhea" id="RHEA:47557"/>
    </physiologicalReaction>
</comment>
<proteinExistence type="inferred from homology"/>
<dbReference type="InterPro" id="IPR029132">
    <property type="entry name" value="CBAH/NAAA_C"/>
</dbReference>
<reference evidence="11" key="1">
    <citation type="journal article" date="2021" name="PeerJ">
        <title>Extensive microbial diversity within the chicken gut microbiome revealed by metagenomics and culture.</title>
        <authorList>
            <person name="Gilroy R."/>
            <person name="Ravi A."/>
            <person name="Getino M."/>
            <person name="Pursley I."/>
            <person name="Horton D.L."/>
            <person name="Alikhan N.F."/>
            <person name="Baker D."/>
            <person name="Gharbi K."/>
            <person name="Hall N."/>
            <person name="Watson M."/>
            <person name="Adriaenssens E.M."/>
            <person name="Foster-Nyarko E."/>
            <person name="Jarju S."/>
            <person name="Secka A."/>
            <person name="Antonio M."/>
            <person name="Oren A."/>
            <person name="Chaudhuri R.R."/>
            <person name="La Ragione R."/>
            <person name="Hildebrand F."/>
            <person name="Pallen M.J."/>
        </authorList>
    </citation>
    <scope>NUCLEOTIDE SEQUENCE</scope>
    <source>
        <strain evidence="11">F6-6636</strain>
    </source>
</reference>
<keyword evidence="3 11" id="KW-0378">Hydrolase</keyword>
<dbReference type="InterPro" id="IPR029055">
    <property type="entry name" value="Ntn_hydrolases_N"/>
</dbReference>
<dbReference type="InterPro" id="IPR052193">
    <property type="entry name" value="Peptidase_C59"/>
</dbReference>
<dbReference type="SUPFAM" id="SSF56235">
    <property type="entry name" value="N-terminal nucleophile aminohydrolases (Ntn hydrolases)"/>
    <property type="match status" value="1"/>
</dbReference>
<evidence type="ECO:0000259" key="10">
    <source>
        <dbReference type="Pfam" id="PF02275"/>
    </source>
</evidence>
<evidence type="ECO:0000256" key="1">
    <source>
        <dbReference type="ARBA" id="ARBA00004860"/>
    </source>
</evidence>
<evidence type="ECO:0000256" key="5">
    <source>
        <dbReference type="ARBA" id="ARBA00044769"/>
    </source>
</evidence>
<dbReference type="AlphaFoldDB" id="A0A948TK08"/>